<gene>
    <name evidence="9" type="ORF">ERUC_LOCUS33190</name>
</gene>
<keyword evidence="6" id="KW-0520">NAD</keyword>
<dbReference type="FunFam" id="3.40.50.300:FF:001002">
    <property type="entry name" value="Disease resistance protein (TIR-NBS-LRR class)"/>
    <property type="match status" value="1"/>
</dbReference>
<dbReference type="EC" id="3.2.2.6" evidence="1"/>
<keyword evidence="5" id="KW-0611">Plant defense</keyword>
<dbReference type="SMART" id="SM00382">
    <property type="entry name" value="AAA"/>
    <property type="match status" value="1"/>
</dbReference>
<dbReference type="Gene3D" id="1.10.8.430">
    <property type="entry name" value="Helical domain of apoptotic protease-activating factors"/>
    <property type="match status" value="1"/>
</dbReference>
<evidence type="ECO:0000256" key="5">
    <source>
        <dbReference type="ARBA" id="ARBA00022821"/>
    </source>
</evidence>
<sequence>MASSSTSPNYSYNVFASFNGDDVRKTLLSHIREQFNRNGITMFDDQEIERSATIAPSLTKAIKESRISIVILSKNYASSGWCLDELVEIMECKRAMGQIVMTIFYGVEPSHVRKQIGGFGIAFNETCKRKEPSDEQRQKWIKALNDVGNIEGEDFLRWDNEAKMIKKIAKDVLDKLNATPSKDFDGMEGLDAHLTEMQLLLDLDGGDGVKMVAISGPAGIGKTTIARALHSLIRDRFQLTCFVDSRKGSYPPGLDEYGLKLRLQEQLLSNILNQNGMTICHLGVVKERLGDKRVLIILDDVDNIRQLEALANETKWFGSGSRIVVTTENKELLQQHGINNTYHVGFPSDVEAIDILRKYAFRKRYQNDDFEKLAERITDLCGKLPLALRVVGSSLRGKNAEEWEEVMHRLETVLDREIEGVLRVGYENLDENDQSLFLHIAVFFNYKDGDLVKAISADGDHLEVKRGLKILANRSLIDLSTSGEKIVMHKLLQQMARQVIRKQEPSKRQVLVDAHEICDILEDETGTGVVSGISFDISGIEEVSIGKKAFKKMPNLRFLRVYKSRADGNNRMYIPEKMELPRRLRLLHWEAYPNKCLPPTFRPGYLVELDMTCSQLEYLWQGAQLLTNLKKVDLSASYNLKELPDFSNATNLEKLDLRGCMRLVEIPSSFSHLHKLKKLKMGGCINLEVIPADMNLASLDSVNMQGCSKLRKFPDMSTNIRKLDISKTAVEDVPASIAMWSRLESLSMWNNGNLKGITHLPLNVLWVNVSYSAIEKIPDCMKALHQLQELNLSGCRRLASLPELPGSLNNLRADDCESLETVFFHMKHTPDAELSFINNFKLSQQARREIIVGSLFRGSALLPGSEVPAEFHHHRARGNSLTIPHSSAFSTFKVCLVISPNPKKDRDYMTSQLLCCRIFGKDDLYPTDREFYIGDDVSKYRAEHLFIFHSHLLDKYINPAKVRTEITFEFSSPSSVFDVTECGAKFCTQKTIGGSYESGSKHLHTVDVDEVTVKVQK</sequence>
<evidence type="ECO:0000256" key="6">
    <source>
        <dbReference type="ARBA" id="ARBA00023027"/>
    </source>
</evidence>
<dbReference type="SUPFAM" id="SSF46785">
    <property type="entry name" value="Winged helix' DNA-binding domain"/>
    <property type="match status" value="1"/>
</dbReference>
<dbReference type="SUPFAM" id="SSF52058">
    <property type="entry name" value="L domain-like"/>
    <property type="match status" value="1"/>
</dbReference>
<dbReference type="SUPFAM" id="SSF52540">
    <property type="entry name" value="P-loop containing nucleoside triphosphate hydrolases"/>
    <property type="match status" value="1"/>
</dbReference>
<keyword evidence="2" id="KW-0433">Leucine-rich repeat</keyword>
<dbReference type="InterPro" id="IPR058192">
    <property type="entry name" value="WHD_ROQ1-like"/>
</dbReference>
<evidence type="ECO:0000313" key="9">
    <source>
        <dbReference type="EMBL" id="CAH8380625.1"/>
    </source>
</evidence>
<dbReference type="PANTHER" id="PTHR11017">
    <property type="entry name" value="LEUCINE-RICH REPEAT-CONTAINING PROTEIN"/>
    <property type="match status" value="1"/>
</dbReference>
<keyword evidence="4" id="KW-0378">Hydrolase</keyword>
<dbReference type="SUPFAM" id="SSF52200">
    <property type="entry name" value="Toll/Interleukin receptor TIR domain"/>
    <property type="match status" value="1"/>
</dbReference>
<dbReference type="Gene3D" id="3.40.50.300">
    <property type="entry name" value="P-loop containing nucleotide triphosphate hydrolases"/>
    <property type="match status" value="1"/>
</dbReference>
<dbReference type="Pfam" id="PF01582">
    <property type="entry name" value="TIR"/>
    <property type="match status" value="1"/>
</dbReference>
<dbReference type="InterPro" id="IPR000157">
    <property type="entry name" value="TIR_dom"/>
</dbReference>
<dbReference type="Pfam" id="PF00931">
    <property type="entry name" value="NB-ARC"/>
    <property type="match status" value="1"/>
</dbReference>
<dbReference type="InterPro" id="IPR011713">
    <property type="entry name" value="Leu-rich_rpt_3"/>
</dbReference>
<protein>
    <recommendedName>
        <fullName evidence="1">ADP-ribosyl cyclase/cyclic ADP-ribose hydrolase</fullName>
        <ecNumber evidence="1">3.2.2.6</ecNumber>
    </recommendedName>
</protein>
<feature type="domain" description="TIR" evidence="8">
    <location>
        <begin position="10"/>
        <end position="176"/>
    </location>
</feature>
<evidence type="ECO:0000256" key="3">
    <source>
        <dbReference type="ARBA" id="ARBA00022737"/>
    </source>
</evidence>
<dbReference type="FunFam" id="1.10.8.430:FF:000002">
    <property type="entry name" value="Disease resistance protein (TIR-NBS-LRR class)"/>
    <property type="match status" value="1"/>
</dbReference>
<reference evidence="9 10" key="1">
    <citation type="submission" date="2022-03" db="EMBL/GenBank/DDBJ databases">
        <authorList>
            <person name="Macdonald S."/>
            <person name="Ahmed S."/>
            <person name="Newling K."/>
        </authorList>
    </citation>
    <scope>NUCLEOTIDE SEQUENCE [LARGE SCALE GENOMIC DNA]</scope>
</reference>
<keyword evidence="3" id="KW-0677">Repeat</keyword>
<dbReference type="PROSITE" id="PS50104">
    <property type="entry name" value="TIR"/>
    <property type="match status" value="1"/>
</dbReference>
<comment type="catalytic activity">
    <reaction evidence="7">
        <text>NAD(+) + H2O = ADP-D-ribose + nicotinamide + H(+)</text>
        <dbReference type="Rhea" id="RHEA:16301"/>
        <dbReference type="ChEBI" id="CHEBI:15377"/>
        <dbReference type="ChEBI" id="CHEBI:15378"/>
        <dbReference type="ChEBI" id="CHEBI:17154"/>
        <dbReference type="ChEBI" id="CHEBI:57540"/>
        <dbReference type="ChEBI" id="CHEBI:57967"/>
        <dbReference type="EC" id="3.2.2.6"/>
    </reaction>
    <physiologicalReaction direction="left-to-right" evidence="7">
        <dbReference type="Rhea" id="RHEA:16302"/>
    </physiologicalReaction>
</comment>
<accession>A0ABC8LAV9</accession>
<dbReference type="EMBL" id="CAKOAT010490710">
    <property type="protein sequence ID" value="CAH8380625.1"/>
    <property type="molecule type" value="Genomic_DNA"/>
</dbReference>
<dbReference type="Gene3D" id="3.80.10.10">
    <property type="entry name" value="Ribonuclease Inhibitor"/>
    <property type="match status" value="2"/>
</dbReference>
<dbReference type="FunFam" id="3.40.50.10140:FF:000007">
    <property type="entry name" value="Disease resistance protein (TIR-NBS-LRR class)"/>
    <property type="match status" value="1"/>
</dbReference>
<dbReference type="InterPro" id="IPR036390">
    <property type="entry name" value="WH_DNA-bd_sf"/>
</dbReference>
<dbReference type="Gene3D" id="3.40.50.10140">
    <property type="entry name" value="Toll/interleukin-1 receptor homology (TIR) domain"/>
    <property type="match status" value="1"/>
</dbReference>
<dbReference type="InterPro" id="IPR027417">
    <property type="entry name" value="P-loop_NTPase"/>
</dbReference>
<organism evidence="9 10">
    <name type="scientific">Eruca vesicaria subsp. sativa</name>
    <name type="common">Garden rocket</name>
    <name type="synonym">Eruca sativa</name>
    <dbReference type="NCBI Taxonomy" id="29727"/>
    <lineage>
        <taxon>Eukaryota</taxon>
        <taxon>Viridiplantae</taxon>
        <taxon>Streptophyta</taxon>
        <taxon>Embryophyta</taxon>
        <taxon>Tracheophyta</taxon>
        <taxon>Spermatophyta</taxon>
        <taxon>Magnoliopsida</taxon>
        <taxon>eudicotyledons</taxon>
        <taxon>Gunneridae</taxon>
        <taxon>Pentapetalae</taxon>
        <taxon>rosids</taxon>
        <taxon>malvids</taxon>
        <taxon>Brassicales</taxon>
        <taxon>Brassicaceae</taxon>
        <taxon>Brassiceae</taxon>
        <taxon>Eruca</taxon>
    </lineage>
</organism>
<dbReference type="FunFam" id="3.80.10.10:FF:000386">
    <property type="entry name" value="Disease resistance protein RPS4"/>
    <property type="match status" value="1"/>
</dbReference>
<dbReference type="Proteomes" id="UP001642260">
    <property type="component" value="Unassembled WGS sequence"/>
</dbReference>
<dbReference type="GO" id="GO:0061809">
    <property type="term" value="F:NAD+ nucleosidase activity, cyclic ADP-ribose generating"/>
    <property type="evidence" value="ECO:0007669"/>
    <property type="project" value="UniProtKB-EC"/>
</dbReference>
<dbReference type="Pfam" id="PF07725">
    <property type="entry name" value="LRR_3"/>
    <property type="match status" value="1"/>
</dbReference>
<dbReference type="InterPro" id="IPR002182">
    <property type="entry name" value="NB-ARC"/>
</dbReference>
<dbReference type="InterPro" id="IPR044974">
    <property type="entry name" value="Disease_R_plants"/>
</dbReference>
<dbReference type="InterPro" id="IPR003593">
    <property type="entry name" value="AAA+_ATPase"/>
</dbReference>
<dbReference type="GO" id="GO:0006952">
    <property type="term" value="P:defense response"/>
    <property type="evidence" value="ECO:0007669"/>
    <property type="project" value="UniProtKB-KW"/>
</dbReference>
<dbReference type="InterPro" id="IPR042197">
    <property type="entry name" value="Apaf_helical"/>
</dbReference>
<dbReference type="InterPro" id="IPR035897">
    <property type="entry name" value="Toll_tir_struct_dom_sf"/>
</dbReference>
<evidence type="ECO:0000256" key="2">
    <source>
        <dbReference type="ARBA" id="ARBA00022614"/>
    </source>
</evidence>
<evidence type="ECO:0000259" key="8">
    <source>
        <dbReference type="PROSITE" id="PS50104"/>
    </source>
</evidence>
<evidence type="ECO:0000256" key="4">
    <source>
        <dbReference type="ARBA" id="ARBA00022801"/>
    </source>
</evidence>
<name>A0ABC8LAV9_ERUVS</name>
<evidence type="ECO:0000256" key="1">
    <source>
        <dbReference type="ARBA" id="ARBA00011982"/>
    </source>
</evidence>
<dbReference type="PANTHER" id="PTHR11017:SF309">
    <property type="entry name" value="DISEASE RESISTANCE PROTEIN (TIR-NBS-LRR CLASS) FAMILY"/>
    <property type="match status" value="1"/>
</dbReference>
<keyword evidence="10" id="KW-1185">Reference proteome</keyword>
<comment type="caution">
    <text evidence="9">The sequence shown here is derived from an EMBL/GenBank/DDBJ whole genome shotgun (WGS) entry which is preliminary data.</text>
</comment>
<dbReference type="SMART" id="SM00255">
    <property type="entry name" value="TIR"/>
    <property type="match status" value="1"/>
</dbReference>
<evidence type="ECO:0000313" key="10">
    <source>
        <dbReference type="Proteomes" id="UP001642260"/>
    </source>
</evidence>
<dbReference type="PRINTS" id="PR00364">
    <property type="entry name" value="DISEASERSIST"/>
</dbReference>
<evidence type="ECO:0000256" key="7">
    <source>
        <dbReference type="ARBA" id="ARBA00047304"/>
    </source>
</evidence>
<dbReference type="InterPro" id="IPR032675">
    <property type="entry name" value="LRR_dom_sf"/>
</dbReference>
<proteinExistence type="predicted"/>
<dbReference type="Pfam" id="PF23282">
    <property type="entry name" value="WHD_ROQ1"/>
    <property type="match status" value="1"/>
</dbReference>
<dbReference type="AlphaFoldDB" id="A0ABC8LAV9"/>